<feature type="compositionally biased region" description="Basic and acidic residues" evidence="2">
    <location>
        <begin position="239"/>
        <end position="258"/>
    </location>
</feature>
<feature type="compositionally biased region" description="Low complexity" evidence="2">
    <location>
        <begin position="259"/>
        <end position="270"/>
    </location>
</feature>
<feature type="region of interest" description="Disordered" evidence="2">
    <location>
        <begin position="185"/>
        <end position="359"/>
    </location>
</feature>
<evidence type="ECO:0000256" key="1">
    <source>
        <dbReference type="SAM" id="Coils"/>
    </source>
</evidence>
<feature type="compositionally biased region" description="Polar residues" evidence="2">
    <location>
        <begin position="271"/>
        <end position="295"/>
    </location>
</feature>
<evidence type="ECO:0000256" key="2">
    <source>
        <dbReference type="SAM" id="MobiDB-lite"/>
    </source>
</evidence>
<reference evidence="4" key="1">
    <citation type="submission" date="2023-03" db="EMBL/GenBank/DDBJ databases">
        <authorList>
            <person name="Julca I."/>
        </authorList>
    </citation>
    <scope>NUCLEOTIDE SEQUENCE</scope>
</reference>
<feature type="compositionally biased region" description="Low complexity" evidence="2">
    <location>
        <begin position="71"/>
        <end position="89"/>
    </location>
</feature>
<feature type="coiled-coil region" evidence="1">
    <location>
        <begin position="421"/>
        <end position="448"/>
    </location>
</feature>
<sequence>MDLESESSALESVEDNEGIVYTSHKLLDDANDDESTVVATNGIHVEEANRVHESRNVNVIVGVDSGLAVESPAAGATGKSSPSSPSTGGPYKGRGLKKWRRIKRDVVKEGGSHVDVNKLLKRGLPNSGVNSNHKPVQFSGGTKQNNSEGGSVSSTDALLRNYGNGFDLFAAFGDPRVVGAGVVNENVNDSENSEDRSSKSSTAASIPKMPGYTFERNSMRNLSGKNLVNTVPQGKIGKARSETSKKFRGEMVKIEKENSQSSMESDSRSSNFLFMQGLNSSVTSNGRRSGRSQNYDGVGNSDEAQGSDRQPSEEPQVGSSGNNGVTFGDNNQEELAADSSWRTKDRENENNDFSRDEDPLLDSIASLQLAKEALEKEIHKFMEIGKEDSTSDDSSQLHSTDVGDKSFDSSEPEGIDSMQTMRVLESKLDDAEALLKVKEATILELQESTSYHGKNTMTETALDTELETLFKQKIEAEVEYLAISRKVQNLRVSLVDQIGTILVEQKAQETRILNKLEDSEDKAAKLKVEAEQLENRCEEIVSANETMQLKTKVYKYTWCFLTQLILLFAIILLFIWQFMPSYPEVVPT</sequence>
<dbReference type="PANTHER" id="PTHR34562">
    <property type="entry name" value="WPP DOMAIN-INTERACTING PROTEIN 2"/>
    <property type="match status" value="1"/>
</dbReference>
<keyword evidence="3" id="KW-1133">Transmembrane helix</keyword>
<evidence type="ECO:0000313" key="5">
    <source>
        <dbReference type="Proteomes" id="UP001161247"/>
    </source>
</evidence>
<organism evidence="4 5">
    <name type="scientific">Oldenlandia corymbosa var. corymbosa</name>
    <dbReference type="NCBI Taxonomy" id="529605"/>
    <lineage>
        <taxon>Eukaryota</taxon>
        <taxon>Viridiplantae</taxon>
        <taxon>Streptophyta</taxon>
        <taxon>Embryophyta</taxon>
        <taxon>Tracheophyta</taxon>
        <taxon>Spermatophyta</taxon>
        <taxon>Magnoliopsida</taxon>
        <taxon>eudicotyledons</taxon>
        <taxon>Gunneridae</taxon>
        <taxon>Pentapetalae</taxon>
        <taxon>asterids</taxon>
        <taxon>lamiids</taxon>
        <taxon>Gentianales</taxon>
        <taxon>Rubiaceae</taxon>
        <taxon>Rubioideae</taxon>
        <taxon>Spermacoceae</taxon>
        <taxon>Hedyotis-Oldenlandia complex</taxon>
        <taxon>Oldenlandia</taxon>
    </lineage>
</organism>
<feature type="coiled-coil region" evidence="1">
    <location>
        <begin position="513"/>
        <end position="550"/>
    </location>
</feature>
<keyword evidence="3" id="KW-0472">Membrane</keyword>
<dbReference type="Proteomes" id="UP001161247">
    <property type="component" value="Chromosome 1"/>
</dbReference>
<dbReference type="InterPro" id="IPR044696">
    <property type="entry name" value="WIP1/2/3"/>
</dbReference>
<feature type="compositionally biased region" description="Polar residues" evidence="2">
    <location>
        <begin position="317"/>
        <end position="330"/>
    </location>
</feature>
<evidence type="ECO:0000313" key="4">
    <source>
        <dbReference type="EMBL" id="CAI9088107.1"/>
    </source>
</evidence>
<feature type="region of interest" description="Disordered" evidence="2">
    <location>
        <begin position="71"/>
        <end position="95"/>
    </location>
</feature>
<keyword evidence="5" id="KW-1185">Reference proteome</keyword>
<keyword evidence="1" id="KW-0175">Coiled coil</keyword>
<feature type="compositionally biased region" description="Basic and acidic residues" evidence="2">
    <location>
        <begin position="341"/>
        <end position="358"/>
    </location>
</feature>
<evidence type="ECO:0000256" key="3">
    <source>
        <dbReference type="SAM" id="Phobius"/>
    </source>
</evidence>
<accession>A0AAV1C013</accession>
<gene>
    <name evidence="4" type="ORF">OLC1_LOCUS756</name>
</gene>
<name>A0AAV1C013_OLDCO</name>
<proteinExistence type="predicted"/>
<feature type="compositionally biased region" description="Polar residues" evidence="2">
    <location>
        <begin position="215"/>
        <end position="232"/>
    </location>
</feature>
<feature type="transmembrane region" description="Helical" evidence="3">
    <location>
        <begin position="556"/>
        <end position="579"/>
    </location>
</feature>
<feature type="compositionally biased region" description="Polar residues" evidence="2">
    <location>
        <begin position="127"/>
        <end position="153"/>
    </location>
</feature>
<dbReference type="EMBL" id="OX459118">
    <property type="protein sequence ID" value="CAI9088107.1"/>
    <property type="molecule type" value="Genomic_DNA"/>
</dbReference>
<dbReference type="PANTHER" id="PTHR34562:SF8">
    <property type="entry name" value="WPP DOMAIN-INTERACTING PROTEIN 1"/>
    <property type="match status" value="1"/>
</dbReference>
<feature type="region of interest" description="Disordered" evidence="2">
    <location>
        <begin position="385"/>
        <end position="416"/>
    </location>
</feature>
<keyword evidence="3" id="KW-0812">Transmembrane</keyword>
<protein>
    <submittedName>
        <fullName evidence="4">OLC1v1022352C1</fullName>
    </submittedName>
</protein>
<feature type="region of interest" description="Disordered" evidence="2">
    <location>
        <begin position="122"/>
        <end position="153"/>
    </location>
</feature>
<dbReference type="AlphaFoldDB" id="A0AAV1C013"/>